<dbReference type="Gene3D" id="2.60.200.20">
    <property type="match status" value="1"/>
</dbReference>
<evidence type="ECO:0000313" key="4">
    <source>
        <dbReference type="EMBL" id="KAF2075372.1"/>
    </source>
</evidence>
<dbReference type="Pfam" id="PF16589">
    <property type="entry name" value="BRCT_2"/>
    <property type="match status" value="1"/>
</dbReference>
<comment type="caution">
    <text evidence="4">The sequence shown here is derived from an EMBL/GenBank/DDBJ whole genome shotgun (WGS) entry which is preliminary data.</text>
</comment>
<evidence type="ECO:0000256" key="1">
    <source>
        <dbReference type="PROSITE-ProRule" id="PRU00182"/>
    </source>
</evidence>
<feature type="region of interest" description="Disordered" evidence="2">
    <location>
        <begin position="1"/>
        <end position="100"/>
    </location>
</feature>
<keyword evidence="5" id="KW-1185">Reference proteome</keyword>
<dbReference type="PROSITE" id="PS50889">
    <property type="entry name" value="S4"/>
    <property type="match status" value="1"/>
</dbReference>
<dbReference type="SUPFAM" id="SSF52113">
    <property type="entry name" value="BRCT domain"/>
    <property type="match status" value="1"/>
</dbReference>
<feature type="compositionally biased region" description="Low complexity" evidence="2">
    <location>
        <begin position="66"/>
        <end position="96"/>
    </location>
</feature>
<feature type="compositionally biased region" description="Low complexity" evidence="2">
    <location>
        <begin position="380"/>
        <end position="405"/>
    </location>
</feature>
<sequence length="778" mass="88624">MIPMFSYETAAQSKRPLSESSTPSTSPIGSPELYKYSNDFPPKRKAREDEYSPPESLYEQQKRESLSQQSQSQQHQPQQQMFPQSFSQQPLSQQMFPQPPSFYFIYGTPNSSQMGNNNNNNNNMNNLNYSGGFGFNNMNMNMSSSSLPNTIFNNNTNLNNCNNDNRKTTTTTTTTASSSTKSTPIKSKYKTKKETAPSTSTTTNKRSPNTSEEDGDSEILPETPQSKSHRTPFQSTPGGRKLQSYGTILRYDPESKSEEYYSLQKERSTIGGTKSSTIFITTTGKGKKYYANIISKQLGNLIYLEPLCSTSVRVNGEIVQTNRVLKNGDRINIKSSILMFYDKNNTPPRSPFSSLQENFINSLYGARNSDHTTEDDQFVDDNNYNNNSNNNSSNNDDINNNNNNIDSNMQEEQVEEDEFVLSQNSYSNNNNNNNNNDNEKDNNTEVIQTTPVPEDRASRKKRVRSSTRVDIIEEDKSKKNKSTSTSAKKDSTPKKSNKDDDSKASNISKRKESTPKKRTKDDDSKTVSKNVSKTTPTNNTSLQCAKIIIFENHHFSINPLVPDKDIIADFIIKNGGEVHPFNSLELATKKRNYTIYPRDLIFPESNLSVIRRKSKTVTEDWIFSCIDQKKLLPPGRLIQRKGTVKCNFLKFKRITTYPETLTKKSKLDPIVGELMKDLYELQDLKSTYELFKKTLTEELVHYGLDPLPKLKILGKEETAVLSFVELTPQDIVDKNFQNTLVFSFFWLIKCIQENRYIFPTEPIDPQDPILFYNIPARE</sequence>
<feature type="compositionally biased region" description="Polar residues" evidence="2">
    <location>
        <begin position="527"/>
        <end position="538"/>
    </location>
</feature>
<dbReference type="Gene3D" id="3.40.50.10190">
    <property type="entry name" value="BRCT domain"/>
    <property type="match status" value="1"/>
</dbReference>
<organism evidence="4 5">
    <name type="scientific">Polysphondylium violaceum</name>
    <dbReference type="NCBI Taxonomy" id="133409"/>
    <lineage>
        <taxon>Eukaryota</taxon>
        <taxon>Amoebozoa</taxon>
        <taxon>Evosea</taxon>
        <taxon>Eumycetozoa</taxon>
        <taxon>Dictyostelia</taxon>
        <taxon>Dictyosteliales</taxon>
        <taxon>Dictyosteliaceae</taxon>
        <taxon>Polysphondylium</taxon>
    </lineage>
</organism>
<dbReference type="GO" id="GO:0003723">
    <property type="term" value="F:RNA binding"/>
    <property type="evidence" value="ECO:0007669"/>
    <property type="project" value="UniProtKB-KW"/>
</dbReference>
<feature type="compositionally biased region" description="Low complexity" evidence="2">
    <location>
        <begin position="18"/>
        <end position="32"/>
    </location>
</feature>
<dbReference type="PROSITE" id="PS50172">
    <property type="entry name" value="BRCT"/>
    <property type="match status" value="1"/>
</dbReference>
<feature type="domain" description="BRCT" evidence="3">
    <location>
        <begin position="545"/>
        <end position="639"/>
    </location>
</feature>
<proteinExistence type="predicted"/>
<feature type="compositionally biased region" description="Polar residues" evidence="2">
    <location>
        <begin position="196"/>
        <end position="210"/>
    </location>
</feature>
<feature type="region of interest" description="Disordered" evidence="2">
    <location>
        <begin position="157"/>
        <end position="242"/>
    </location>
</feature>
<accession>A0A8J4PZP2</accession>
<feature type="compositionally biased region" description="Basic and acidic residues" evidence="2">
    <location>
        <begin position="487"/>
        <end position="526"/>
    </location>
</feature>
<keyword evidence="1" id="KW-0694">RNA-binding</keyword>
<name>A0A8J4PZP2_9MYCE</name>
<dbReference type="EMBL" id="AJWJ01000103">
    <property type="protein sequence ID" value="KAF2075372.1"/>
    <property type="molecule type" value="Genomic_DNA"/>
</dbReference>
<protein>
    <recommendedName>
        <fullName evidence="3">BRCT domain-containing protein</fullName>
    </recommendedName>
</protein>
<evidence type="ECO:0000259" key="3">
    <source>
        <dbReference type="PROSITE" id="PS50172"/>
    </source>
</evidence>
<dbReference type="AlphaFoldDB" id="A0A8J4PZP2"/>
<gene>
    <name evidence="4" type="ORF">CYY_003348</name>
</gene>
<feature type="region of interest" description="Disordered" evidence="2">
    <location>
        <begin position="424"/>
        <end position="538"/>
    </location>
</feature>
<evidence type="ECO:0000256" key="2">
    <source>
        <dbReference type="SAM" id="MobiDB-lite"/>
    </source>
</evidence>
<feature type="compositionally biased region" description="Polar residues" evidence="2">
    <location>
        <begin position="223"/>
        <end position="237"/>
    </location>
</feature>
<dbReference type="SMART" id="SM00292">
    <property type="entry name" value="BRCT"/>
    <property type="match status" value="1"/>
</dbReference>
<feature type="compositionally biased region" description="Low complexity" evidence="2">
    <location>
        <begin position="157"/>
        <end position="186"/>
    </location>
</feature>
<feature type="region of interest" description="Disordered" evidence="2">
    <location>
        <begin position="366"/>
        <end position="405"/>
    </location>
</feature>
<dbReference type="Proteomes" id="UP000695562">
    <property type="component" value="Unassembled WGS sequence"/>
</dbReference>
<dbReference type="InterPro" id="IPR001357">
    <property type="entry name" value="BRCT_dom"/>
</dbReference>
<dbReference type="InterPro" id="IPR036420">
    <property type="entry name" value="BRCT_dom_sf"/>
</dbReference>
<reference evidence="4" key="1">
    <citation type="submission" date="2020-01" db="EMBL/GenBank/DDBJ databases">
        <title>Development of genomics and gene disruption for Polysphondylium violaceum indicates a role for the polyketide synthase stlB in stalk morphogenesis.</title>
        <authorList>
            <person name="Narita B."/>
            <person name="Kawabe Y."/>
            <person name="Kin K."/>
            <person name="Saito T."/>
            <person name="Gibbs R."/>
            <person name="Kuspa A."/>
            <person name="Muzny D."/>
            <person name="Queller D."/>
            <person name="Richards S."/>
            <person name="Strassman J."/>
            <person name="Sucgang R."/>
            <person name="Worley K."/>
            <person name="Schaap P."/>
        </authorList>
    </citation>
    <scope>NUCLEOTIDE SEQUENCE</scope>
    <source>
        <strain evidence="4">QSvi11</strain>
    </source>
</reference>
<evidence type="ECO:0000313" key="5">
    <source>
        <dbReference type="Proteomes" id="UP000695562"/>
    </source>
</evidence>